<reference evidence="1" key="2">
    <citation type="journal article" date="2015" name="Data Brief">
        <title>Shoot transcriptome of the giant reed, Arundo donax.</title>
        <authorList>
            <person name="Barrero R.A."/>
            <person name="Guerrero F.D."/>
            <person name="Moolhuijzen P."/>
            <person name="Goolsby J.A."/>
            <person name="Tidwell J."/>
            <person name="Bellgard S.E."/>
            <person name="Bellgard M.I."/>
        </authorList>
    </citation>
    <scope>NUCLEOTIDE SEQUENCE</scope>
    <source>
        <tissue evidence="1">Shoot tissue taken approximately 20 cm above the soil surface</tissue>
    </source>
</reference>
<dbReference type="EMBL" id="GBRH01168990">
    <property type="protein sequence ID" value="JAE28906.1"/>
    <property type="molecule type" value="Transcribed_RNA"/>
</dbReference>
<name>A0A0A9H244_ARUDO</name>
<evidence type="ECO:0000313" key="1">
    <source>
        <dbReference type="EMBL" id="JAE28906.1"/>
    </source>
</evidence>
<organism evidence="1">
    <name type="scientific">Arundo donax</name>
    <name type="common">Giant reed</name>
    <name type="synonym">Donax arundinaceus</name>
    <dbReference type="NCBI Taxonomy" id="35708"/>
    <lineage>
        <taxon>Eukaryota</taxon>
        <taxon>Viridiplantae</taxon>
        <taxon>Streptophyta</taxon>
        <taxon>Embryophyta</taxon>
        <taxon>Tracheophyta</taxon>
        <taxon>Spermatophyta</taxon>
        <taxon>Magnoliopsida</taxon>
        <taxon>Liliopsida</taxon>
        <taxon>Poales</taxon>
        <taxon>Poaceae</taxon>
        <taxon>PACMAD clade</taxon>
        <taxon>Arundinoideae</taxon>
        <taxon>Arundineae</taxon>
        <taxon>Arundo</taxon>
    </lineage>
</organism>
<sequence>MHFYWIMHTKQAAYSSLIQSTRPISVVNAAKQADLSTRSAAAQVGLAKTIRARNA</sequence>
<proteinExistence type="predicted"/>
<dbReference type="AlphaFoldDB" id="A0A0A9H244"/>
<accession>A0A0A9H244</accession>
<protein>
    <submittedName>
        <fullName evidence="1">Uncharacterized protein</fullName>
    </submittedName>
</protein>
<reference evidence="1" key="1">
    <citation type="submission" date="2014-09" db="EMBL/GenBank/DDBJ databases">
        <authorList>
            <person name="Magalhaes I.L.F."/>
            <person name="Oliveira U."/>
            <person name="Santos F.R."/>
            <person name="Vidigal T.H.D.A."/>
            <person name="Brescovit A.D."/>
            <person name="Santos A.J."/>
        </authorList>
    </citation>
    <scope>NUCLEOTIDE SEQUENCE</scope>
    <source>
        <tissue evidence="1">Shoot tissue taken approximately 20 cm above the soil surface</tissue>
    </source>
</reference>